<comment type="subunit">
    <text evidence="10">Monomer.</text>
</comment>
<keyword evidence="6 10" id="KW-0547">Nucleotide-binding</keyword>
<keyword evidence="4 10" id="KW-0808">Transferase</keyword>
<evidence type="ECO:0000256" key="4">
    <source>
        <dbReference type="ARBA" id="ARBA00022679"/>
    </source>
</evidence>
<dbReference type="Pfam" id="PF01715">
    <property type="entry name" value="IPPT"/>
    <property type="match status" value="1"/>
</dbReference>
<keyword evidence="8 10" id="KW-0460">Magnesium</keyword>
<dbReference type="InterPro" id="IPR027417">
    <property type="entry name" value="P-loop_NTPase"/>
</dbReference>
<feature type="region of interest" description="Interaction with substrate tRNA" evidence="10">
    <location>
        <begin position="45"/>
        <end position="48"/>
    </location>
</feature>
<comment type="caution">
    <text evidence="14">The sequence shown here is derived from an EMBL/GenBank/DDBJ whole genome shotgun (WGS) entry which is preliminary data.</text>
</comment>
<proteinExistence type="inferred from homology"/>
<comment type="catalytic activity">
    <reaction evidence="9 10 11">
        <text>adenosine(37) in tRNA + dimethylallyl diphosphate = N(6)-dimethylallyladenosine(37) in tRNA + diphosphate</text>
        <dbReference type="Rhea" id="RHEA:26482"/>
        <dbReference type="Rhea" id="RHEA-COMP:10162"/>
        <dbReference type="Rhea" id="RHEA-COMP:10375"/>
        <dbReference type="ChEBI" id="CHEBI:33019"/>
        <dbReference type="ChEBI" id="CHEBI:57623"/>
        <dbReference type="ChEBI" id="CHEBI:74411"/>
        <dbReference type="ChEBI" id="CHEBI:74415"/>
        <dbReference type="EC" id="2.5.1.75"/>
    </reaction>
</comment>
<protein>
    <recommendedName>
        <fullName evidence="10">tRNA dimethylallyltransferase</fullName>
        <ecNumber evidence="10">2.5.1.75</ecNumber>
    </recommendedName>
    <alternativeName>
        <fullName evidence="10">Dimethylallyl diphosphate:tRNA dimethylallyltransferase</fullName>
        <shortName evidence="10">DMAPP:tRNA dimethylallyltransferase</shortName>
        <shortName evidence="10">DMATase</shortName>
    </alternativeName>
    <alternativeName>
        <fullName evidence="10">Isopentenyl-diphosphate:tRNA isopentenyltransferase</fullName>
        <shortName evidence="10">IPP transferase</shortName>
        <shortName evidence="10">IPPT</shortName>
        <shortName evidence="10">IPTase</shortName>
    </alternativeName>
</protein>
<evidence type="ECO:0000256" key="8">
    <source>
        <dbReference type="ARBA" id="ARBA00022842"/>
    </source>
</evidence>
<dbReference type="SUPFAM" id="SSF52540">
    <property type="entry name" value="P-loop containing nucleoside triphosphate hydrolases"/>
    <property type="match status" value="2"/>
</dbReference>
<organism evidence="14 15">
    <name type="scientific">Candidatus Aquitaenariimonas noxiae</name>
    <dbReference type="NCBI Taxonomy" id="1974741"/>
    <lineage>
        <taxon>Bacteria</taxon>
        <taxon>Pseudomonadati</taxon>
        <taxon>Candidatus Omnitrophota</taxon>
        <taxon>Candidatus Aquitaenariimonas</taxon>
    </lineage>
</organism>
<dbReference type="PANTHER" id="PTHR11088:SF60">
    <property type="entry name" value="TRNA DIMETHYLALLYLTRANSFERASE"/>
    <property type="match status" value="1"/>
</dbReference>
<comment type="caution">
    <text evidence="10">Lacks conserved residue(s) required for the propagation of feature annotation.</text>
</comment>
<feature type="site" description="Interaction with substrate tRNA" evidence="10">
    <location>
        <position position="133"/>
    </location>
</feature>
<dbReference type="PANTHER" id="PTHR11088">
    <property type="entry name" value="TRNA DIMETHYLALLYLTRANSFERASE"/>
    <property type="match status" value="1"/>
</dbReference>
<evidence type="ECO:0000256" key="12">
    <source>
        <dbReference type="RuleBase" id="RU003784"/>
    </source>
</evidence>
<keyword evidence="5 10" id="KW-0819">tRNA processing</keyword>
<evidence type="ECO:0000256" key="11">
    <source>
        <dbReference type="RuleBase" id="RU003783"/>
    </source>
</evidence>
<evidence type="ECO:0000256" key="9">
    <source>
        <dbReference type="ARBA" id="ARBA00049563"/>
    </source>
</evidence>
<evidence type="ECO:0000256" key="3">
    <source>
        <dbReference type="ARBA" id="ARBA00005842"/>
    </source>
</evidence>
<dbReference type="EC" id="2.5.1.75" evidence="10"/>
<evidence type="ECO:0000256" key="6">
    <source>
        <dbReference type="ARBA" id="ARBA00022741"/>
    </source>
</evidence>
<dbReference type="GO" id="GO:0005524">
    <property type="term" value="F:ATP binding"/>
    <property type="evidence" value="ECO:0007669"/>
    <property type="project" value="UniProtKB-UniRule"/>
</dbReference>
<dbReference type="HAMAP" id="MF_00185">
    <property type="entry name" value="IPP_trans"/>
    <property type="match status" value="1"/>
</dbReference>
<feature type="binding site" evidence="10">
    <location>
        <begin position="22"/>
        <end position="27"/>
    </location>
    <ligand>
        <name>substrate</name>
    </ligand>
</feature>
<evidence type="ECO:0000313" key="15">
    <source>
        <dbReference type="Proteomes" id="UP000230052"/>
    </source>
</evidence>
<dbReference type="EMBL" id="PEWV01000071">
    <property type="protein sequence ID" value="PIU41041.1"/>
    <property type="molecule type" value="Genomic_DNA"/>
</dbReference>
<comment type="cofactor">
    <cofactor evidence="1 10">
        <name>Mg(2+)</name>
        <dbReference type="ChEBI" id="CHEBI:18420"/>
    </cofactor>
</comment>
<dbReference type="GO" id="GO:0006400">
    <property type="term" value="P:tRNA modification"/>
    <property type="evidence" value="ECO:0007669"/>
    <property type="project" value="TreeGrafter"/>
</dbReference>
<accession>A0A2J0KR04</accession>
<sequence>MIQRFVLEALFMNKILFIIGPTASGKSGAAIKLAKKINAEIISCDSMQVYKGMDILSQKPLSHQMASVSHYMISVISPNKEFSVADYKSKVEGIIRKIHMRGKLPLIVGGSGLYVKALVDGLLISKPKDTKLRDKLFALSKKYGNKYLYNRLKKVDPNAAKNIHPNNTRRVIRALEVYKTSGTPISVMKTKTYGLASKYDIKIFGLKRDRENLYDRINKRVDNMLKSGLLDEVERLKRKKISLTAKAALGYKEIGGYLDGSYDQEEAVELLKRNTRRFAKRQITWFKKDPSITWIEVAKDDTADKIVNKIMKHLTAIKH</sequence>
<feature type="binding site" evidence="10">
    <location>
        <begin position="20"/>
        <end position="27"/>
    </location>
    <ligand>
        <name>ATP</name>
        <dbReference type="ChEBI" id="CHEBI:30616"/>
    </ligand>
</feature>
<evidence type="ECO:0000256" key="7">
    <source>
        <dbReference type="ARBA" id="ARBA00022840"/>
    </source>
</evidence>
<evidence type="ECO:0000313" key="14">
    <source>
        <dbReference type="EMBL" id="PIU41041.1"/>
    </source>
</evidence>
<gene>
    <name evidence="10" type="primary">miaA</name>
    <name evidence="14" type="ORF">COS99_06810</name>
</gene>
<evidence type="ECO:0000256" key="2">
    <source>
        <dbReference type="ARBA" id="ARBA00003213"/>
    </source>
</evidence>
<evidence type="ECO:0000256" key="5">
    <source>
        <dbReference type="ARBA" id="ARBA00022694"/>
    </source>
</evidence>
<evidence type="ECO:0000256" key="10">
    <source>
        <dbReference type="HAMAP-Rule" id="MF_00185"/>
    </source>
</evidence>
<evidence type="ECO:0000256" key="1">
    <source>
        <dbReference type="ARBA" id="ARBA00001946"/>
    </source>
</evidence>
<dbReference type="Gene3D" id="1.10.20.140">
    <property type="match status" value="1"/>
</dbReference>
<dbReference type="NCBIfam" id="TIGR00174">
    <property type="entry name" value="miaA"/>
    <property type="match status" value="1"/>
</dbReference>
<name>A0A2J0KR04_9BACT</name>
<dbReference type="GO" id="GO:0052381">
    <property type="term" value="F:tRNA dimethylallyltransferase activity"/>
    <property type="evidence" value="ECO:0007669"/>
    <property type="project" value="UniProtKB-UniRule"/>
</dbReference>
<evidence type="ECO:0000256" key="13">
    <source>
        <dbReference type="RuleBase" id="RU003785"/>
    </source>
</evidence>
<reference evidence="14 15" key="1">
    <citation type="submission" date="2017-09" db="EMBL/GenBank/DDBJ databases">
        <title>Depth-based differentiation of microbial function through sediment-hosted aquifers and enrichment of novel symbionts in the deep terrestrial subsurface.</title>
        <authorList>
            <person name="Probst A.J."/>
            <person name="Ladd B."/>
            <person name="Jarett J.K."/>
            <person name="Geller-Mcgrath D.E."/>
            <person name="Sieber C.M."/>
            <person name="Emerson J.B."/>
            <person name="Anantharaman K."/>
            <person name="Thomas B.C."/>
            <person name="Malmstrom R."/>
            <person name="Stieglmeier M."/>
            <person name="Klingl A."/>
            <person name="Woyke T."/>
            <person name="Ryan C.M."/>
            <person name="Banfield J.F."/>
        </authorList>
    </citation>
    <scope>NUCLEOTIDE SEQUENCE [LARGE SCALE GENOMIC DNA]</scope>
    <source>
        <strain evidence="14">CG07_land_8_20_14_0_80_42_15</strain>
    </source>
</reference>
<keyword evidence="7 10" id="KW-0067">ATP-binding</keyword>
<comment type="function">
    <text evidence="2 10 12">Catalyzes the transfer of a dimethylallyl group onto the adenine at position 37 in tRNAs that read codons beginning with uridine, leading to the formation of N6-(dimethylallyl)adenosine (i(6)A).</text>
</comment>
<dbReference type="AlphaFoldDB" id="A0A2J0KR04"/>
<comment type="similarity">
    <text evidence="3 10 13">Belongs to the IPP transferase family.</text>
</comment>
<dbReference type="Gene3D" id="3.40.50.300">
    <property type="entry name" value="P-loop containing nucleotide triphosphate hydrolases"/>
    <property type="match status" value="1"/>
</dbReference>
<dbReference type="InterPro" id="IPR018022">
    <property type="entry name" value="IPT"/>
</dbReference>
<feature type="site" description="Interaction with substrate tRNA" evidence="10">
    <location>
        <position position="111"/>
    </location>
</feature>
<dbReference type="Proteomes" id="UP000230052">
    <property type="component" value="Unassembled WGS sequence"/>
</dbReference>
<dbReference type="InterPro" id="IPR039657">
    <property type="entry name" value="Dimethylallyltransferase"/>
</dbReference>